<dbReference type="Pfam" id="PF09814">
    <property type="entry name" value="HECT_2"/>
    <property type="match status" value="1"/>
</dbReference>
<dbReference type="OMA" id="QAMKVFY"/>
<dbReference type="STRING" id="284811.Q75DV5"/>
<dbReference type="GO" id="GO:0005829">
    <property type="term" value="C:cytosol"/>
    <property type="evidence" value="ECO:0000318"/>
    <property type="project" value="GO_Central"/>
</dbReference>
<evidence type="ECO:0000313" key="2">
    <source>
        <dbReference type="Proteomes" id="UP000000591"/>
    </source>
</evidence>
<dbReference type="PANTHER" id="PTHR31531">
    <property type="entry name" value="E3 UBIQUITIN-PROTEIN LIGASE E3D FAMILY MEMBER"/>
    <property type="match status" value="1"/>
</dbReference>
<reference evidence="2" key="2">
    <citation type="journal article" date="2013" name="G3 (Bethesda)">
        <title>Genomes of Ashbya fungi isolated from insects reveal four mating-type loci, numerous translocations, lack of transposons, and distinct gene duplications.</title>
        <authorList>
            <person name="Dietrich F.S."/>
            <person name="Voegeli S."/>
            <person name="Kuo S."/>
            <person name="Philippsen P."/>
        </authorList>
    </citation>
    <scope>GENOME REANNOTATION</scope>
    <source>
        <strain evidence="2">ATCC 10895 / CBS 109.51 / FGSC 9923 / NRRL Y-1056</strain>
    </source>
</reference>
<dbReference type="GO" id="GO:0000209">
    <property type="term" value="P:protein polyubiquitination"/>
    <property type="evidence" value="ECO:0000318"/>
    <property type="project" value="GO_Central"/>
</dbReference>
<gene>
    <name evidence="1" type="ORF">AGOS_ABL082C</name>
</gene>
<dbReference type="HOGENOM" id="CLU_029122_0_0_1"/>
<dbReference type="GO" id="GO:0051865">
    <property type="term" value="P:protein autoubiquitination"/>
    <property type="evidence" value="ECO:0000318"/>
    <property type="project" value="GO_Central"/>
</dbReference>
<dbReference type="Proteomes" id="UP000000591">
    <property type="component" value="Chromosome II"/>
</dbReference>
<dbReference type="GO" id="GO:0061630">
    <property type="term" value="F:ubiquitin protein ligase activity"/>
    <property type="evidence" value="ECO:0000318"/>
    <property type="project" value="GO_Central"/>
</dbReference>
<sequence length="344" mass="37468">MQYLAEYLPRIGVMLIVVAGEAGEVELGKLGGHRLTVTVNGAAEVIELPCEVDPLARPRIRHSEGAFEVRLKAVNGTEGRGADFTMLAAEDGWGRKDLARAELRCAACDGLLVTGEACRRVSAMPSEFWTELMDYWHCHKPADESAGAQQYLTKYNALLPADGELLVGDTFVTVGEGLLSEKLAMSGTAVLCKACRAPLGAVTREKLLRLHKWNLVQVRSDGSRKKYRQASAVVAGLLSALNSHAARVVHLRAERGSQIALWVFNVGLDVSTADGLIRCGLKILYTDDVESVTHAPSGRQHIESMTMPDACFDDFVKRLETTNATLPLRCGKMGNWNVSYISML</sequence>
<protein>
    <submittedName>
        <fullName evidence="1">ABL082Cp</fullName>
    </submittedName>
</protein>
<keyword evidence="2" id="KW-1185">Reference proteome</keyword>
<dbReference type="KEGG" id="ago:AGOS_ABL082C"/>
<dbReference type="FunCoup" id="Q75DV5">
    <property type="interactions" value="53"/>
</dbReference>
<dbReference type="eggNOG" id="KOG4784">
    <property type="taxonomic scope" value="Eukaryota"/>
</dbReference>
<dbReference type="InterPro" id="IPR019193">
    <property type="entry name" value="UBQ-conj_enz_E2-bd_prot"/>
</dbReference>
<dbReference type="PANTHER" id="PTHR31531:SF2">
    <property type="entry name" value="E3 UBIQUITIN-PROTEIN LIGASE E3D"/>
    <property type="match status" value="1"/>
</dbReference>
<dbReference type="EMBL" id="AE016815">
    <property type="protein sequence ID" value="AAS50689.1"/>
    <property type="molecule type" value="Genomic_DNA"/>
</dbReference>
<dbReference type="GO" id="GO:0031624">
    <property type="term" value="F:ubiquitin conjugating enzyme binding"/>
    <property type="evidence" value="ECO:0000318"/>
    <property type="project" value="GO_Central"/>
</dbReference>
<dbReference type="GO" id="GO:0030332">
    <property type="term" value="F:cyclin binding"/>
    <property type="evidence" value="ECO:0000318"/>
    <property type="project" value="GO_Central"/>
</dbReference>
<dbReference type="GO" id="GO:0000151">
    <property type="term" value="C:ubiquitin ligase complex"/>
    <property type="evidence" value="ECO:0000318"/>
    <property type="project" value="GO_Central"/>
</dbReference>
<dbReference type="RefSeq" id="NP_982865.1">
    <property type="nucleotide sequence ID" value="NM_208218.1"/>
</dbReference>
<name>Q75DV5_EREGS</name>
<evidence type="ECO:0000313" key="1">
    <source>
        <dbReference type="EMBL" id="AAS50689.1"/>
    </source>
</evidence>
<dbReference type="GO" id="GO:0005634">
    <property type="term" value="C:nucleus"/>
    <property type="evidence" value="ECO:0000318"/>
    <property type="project" value="GO_Central"/>
</dbReference>
<organism evidence="1 2">
    <name type="scientific">Eremothecium gossypii (strain ATCC 10895 / CBS 109.51 / FGSC 9923 / NRRL Y-1056)</name>
    <name type="common">Yeast</name>
    <name type="synonym">Ashbya gossypii</name>
    <dbReference type="NCBI Taxonomy" id="284811"/>
    <lineage>
        <taxon>Eukaryota</taxon>
        <taxon>Fungi</taxon>
        <taxon>Dikarya</taxon>
        <taxon>Ascomycota</taxon>
        <taxon>Saccharomycotina</taxon>
        <taxon>Saccharomycetes</taxon>
        <taxon>Saccharomycetales</taxon>
        <taxon>Saccharomycetaceae</taxon>
        <taxon>Eremothecium</taxon>
    </lineage>
</organism>
<dbReference type="GO" id="GO:0006513">
    <property type="term" value="P:protein monoubiquitination"/>
    <property type="evidence" value="ECO:0000318"/>
    <property type="project" value="GO_Central"/>
</dbReference>
<dbReference type="AlphaFoldDB" id="Q75DV5"/>
<accession>Q75DV5</accession>
<dbReference type="GO" id="GO:0043161">
    <property type="term" value="P:proteasome-mediated ubiquitin-dependent protein catabolic process"/>
    <property type="evidence" value="ECO:0000318"/>
    <property type="project" value="GO_Central"/>
</dbReference>
<proteinExistence type="predicted"/>
<reference evidence="1 2" key="1">
    <citation type="journal article" date="2004" name="Science">
        <title>The Ashbya gossypii genome as a tool for mapping the ancient Saccharomyces cerevisiae genome.</title>
        <authorList>
            <person name="Dietrich F.S."/>
            <person name="Voegeli S."/>
            <person name="Brachat S."/>
            <person name="Lerch A."/>
            <person name="Gates K."/>
            <person name="Steiner S."/>
            <person name="Mohr C."/>
            <person name="Pohlmann R."/>
            <person name="Luedi P."/>
            <person name="Choi S."/>
            <person name="Wing R.A."/>
            <person name="Flavier A."/>
            <person name="Gaffney T.D."/>
            <person name="Philippsen P."/>
        </authorList>
    </citation>
    <scope>NUCLEOTIDE SEQUENCE [LARGE SCALE GENOMIC DNA]</scope>
    <source>
        <strain evidence="2">ATCC 10895 / CBS 109.51 / FGSC 9923 / NRRL Y-1056</strain>
    </source>
</reference>
<dbReference type="GeneID" id="4618946"/>
<dbReference type="InParanoid" id="Q75DV5"/>
<dbReference type="OrthoDB" id="386949at2759"/>